<sequence>MSKHAPILNLPNILTLIRVAAIPVLVAVFYLPFWWSDLLAAALFLAAGLTDWLDGYLARRLGQTSPFGAFLDPVADKLIVAVALVMLVQTHASVWFAVPAMVIVSREITVSALREWMAELGERAKVAVSSIGKIKTVTQMVAITLLLALKPEHSADNLTIVMTPGLWLAYGCLYLATALTLWSMFSYLRAAVPQFTNPGGDRDGS</sequence>
<keyword evidence="9 17" id="KW-1133">Transmembrane helix</keyword>
<dbReference type="InterPro" id="IPR000462">
    <property type="entry name" value="CDP-OH_P_trans"/>
</dbReference>
<keyword evidence="13" id="KW-1208">Phospholipid metabolism</keyword>
<comment type="subcellular location">
    <subcellularLocation>
        <location evidence="1">Membrane</location>
        <topology evidence="1">Multi-pass membrane protein</topology>
    </subcellularLocation>
</comment>
<keyword evidence="10" id="KW-0443">Lipid metabolism</keyword>
<dbReference type="Pfam" id="PF01066">
    <property type="entry name" value="CDP-OH_P_transf"/>
    <property type="match status" value="1"/>
</dbReference>
<evidence type="ECO:0000256" key="17">
    <source>
        <dbReference type="SAM" id="Phobius"/>
    </source>
</evidence>
<evidence type="ECO:0000313" key="18">
    <source>
        <dbReference type="EMBL" id="MBF5053238.1"/>
    </source>
</evidence>
<dbReference type="InterPro" id="IPR048254">
    <property type="entry name" value="CDP_ALCOHOL_P_TRANSF_CS"/>
</dbReference>
<dbReference type="InterPro" id="IPR050324">
    <property type="entry name" value="CDP-alcohol_PTase-I"/>
</dbReference>
<evidence type="ECO:0000256" key="16">
    <source>
        <dbReference type="RuleBase" id="RU003750"/>
    </source>
</evidence>
<feature type="transmembrane region" description="Helical" evidence="17">
    <location>
        <begin position="167"/>
        <end position="188"/>
    </location>
</feature>
<comment type="caution">
    <text evidence="18">The sequence shown here is derived from an EMBL/GenBank/DDBJ whole genome shotgun (WGS) entry which is preliminary data.</text>
</comment>
<comment type="similarity">
    <text evidence="3 16">Belongs to the CDP-alcohol phosphatidyltransferase class-I family.</text>
</comment>
<name>A0ABS0AGH8_9GAMM</name>
<keyword evidence="11 17" id="KW-0472">Membrane</keyword>
<dbReference type="PANTHER" id="PTHR14269:SF62">
    <property type="entry name" value="CDP-DIACYLGLYCEROL--GLYCEROL-3-PHOSPHATE 3-PHOSPHATIDYLTRANSFERASE 1, CHLOROPLASTIC"/>
    <property type="match status" value="1"/>
</dbReference>
<evidence type="ECO:0000256" key="10">
    <source>
        <dbReference type="ARBA" id="ARBA00023098"/>
    </source>
</evidence>
<evidence type="ECO:0000256" key="7">
    <source>
        <dbReference type="ARBA" id="ARBA00022679"/>
    </source>
</evidence>
<evidence type="ECO:0000256" key="3">
    <source>
        <dbReference type="ARBA" id="ARBA00010441"/>
    </source>
</evidence>
<evidence type="ECO:0000256" key="15">
    <source>
        <dbReference type="NCBIfam" id="TIGR00560"/>
    </source>
</evidence>
<gene>
    <name evidence="18" type="ORF">ISO4_01840</name>
</gene>
<feature type="transmembrane region" description="Helical" evidence="17">
    <location>
        <begin position="12"/>
        <end position="31"/>
    </location>
</feature>
<evidence type="ECO:0000256" key="6">
    <source>
        <dbReference type="ARBA" id="ARBA00022516"/>
    </source>
</evidence>
<evidence type="ECO:0000256" key="9">
    <source>
        <dbReference type="ARBA" id="ARBA00022989"/>
    </source>
</evidence>
<keyword evidence="6" id="KW-0444">Lipid biosynthesis</keyword>
<evidence type="ECO:0000256" key="13">
    <source>
        <dbReference type="ARBA" id="ARBA00023264"/>
    </source>
</evidence>
<dbReference type="RefSeq" id="WP_142948774.1">
    <property type="nucleotide sequence ID" value="NZ_ARXR01000013.1"/>
</dbReference>
<evidence type="ECO:0000256" key="2">
    <source>
        <dbReference type="ARBA" id="ARBA00005042"/>
    </source>
</evidence>
<evidence type="ECO:0000256" key="1">
    <source>
        <dbReference type="ARBA" id="ARBA00004141"/>
    </source>
</evidence>
<evidence type="ECO:0000256" key="8">
    <source>
        <dbReference type="ARBA" id="ARBA00022692"/>
    </source>
</evidence>
<dbReference type="InterPro" id="IPR004570">
    <property type="entry name" value="Phosphatidylglycerol_P_synth"/>
</dbReference>
<feature type="transmembrane region" description="Helical" evidence="17">
    <location>
        <begin position="78"/>
        <end position="105"/>
    </location>
</feature>
<accession>A0ABS0AGH8</accession>
<dbReference type="PANTHER" id="PTHR14269">
    <property type="entry name" value="CDP-DIACYLGLYCEROL--GLYCEROL-3-PHOSPHATE 3-PHOSPHATIDYLTRANSFERASE-RELATED"/>
    <property type="match status" value="1"/>
</dbReference>
<evidence type="ECO:0000256" key="14">
    <source>
        <dbReference type="ARBA" id="ARBA00048586"/>
    </source>
</evidence>
<dbReference type="Gene3D" id="1.20.120.1760">
    <property type="match status" value="1"/>
</dbReference>
<comment type="pathway">
    <text evidence="2">Phospholipid metabolism; phosphatidylglycerol biosynthesis; phosphatidylglycerol from CDP-diacylglycerol: step 1/2.</text>
</comment>
<evidence type="ECO:0000313" key="19">
    <source>
        <dbReference type="Proteomes" id="UP000644441"/>
    </source>
</evidence>
<evidence type="ECO:0000256" key="4">
    <source>
        <dbReference type="ARBA" id="ARBA00013170"/>
    </source>
</evidence>
<dbReference type="EC" id="2.7.8.5" evidence="4 15"/>
<comment type="catalytic activity">
    <reaction evidence="14">
        <text>a CDP-1,2-diacyl-sn-glycerol + sn-glycerol 3-phosphate = a 1,2-diacyl-sn-glycero-3-phospho-(1'-sn-glycero-3'-phosphate) + CMP + H(+)</text>
        <dbReference type="Rhea" id="RHEA:12593"/>
        <dbReference type="ChEBI" id="CHEBI:15378"/>
        <dbReference type="ChEBI" id="CHEBI:57597"/>
        <dbReference type="ChEBI" id="CHEBI:58332"/>
        <dbReference type="ChEBI" id="CHEBI:60110"/>
        <dbReference type="ChEBI" id="CHEBI:60377"/>
        <dbReference type="EC" id="2.7.8.5"/>
    </reaction>
</comment>
<evidence type="ECO:0000256" key="5">
    <source>
        <dbReference type="ARBA" id="ARBA00014944"/>
    </source>
</evidence>
<dbReference type="PROSITE" id="PS00379">
    <property type="entry name" value="CDP_ALCOHOL_P_TRANSF"/>
    <property type="match status" value="1"/>
</dbReference>
<dbReference type="NCBIfam" id="TIGR00560">
    <property type="entry name" value="pgsA"/>
    <property type="match status" value="1"/>
</dbReference>
<protein>
    <recommendedName>
        <fullName evidence="5 15">CDP-diacylglycerol--glycerol-3-phosphate 3-phosphatidyltransferase</fullName>
        <ecNumber evidence="4 15">2.7.8.5</ecNumber>
    </recommendedName>
</protein>
<dbReference type="GeneID" id="99766976"/>
<keyword evidence="8 17" id="KW-0812">Transmembrane</keyword>
<proteinExistence type="inferred from homology"/>
<dbReference type="Proteomes" id="UP000644441">
    <property type="component" value="Unassembled WGS sequence"/>
</dbReference>
<organism evidence="18 19">
    <name type="scientific">Alloalcanivorax venustensis ISO4</name>
    <dbReference type="NCBI Taxonomy" id="1177184"/>
    <lineage>
        <taxon>Bacteria</taxon>
        <taxon>Pseudomonadati</taxon>
        <taxon>Pseudomonadota</taxon>
        <taxon>Gammaproteobacteria</taxon>
        <taxon>Oceanospirillales</taxon>
        <taxon>Alcanivoracaceae</taxon>
        <taxon>Alloalcanivorax</taxon>
    </lineage>
</organism>
<dbReference type="InterPro" id="IPR043130">
    <property type="entry name" value="CDP-OH_PTrfase_TM_dom"/>
</dbReference>
<keyword evidence="12" id="KW-0594">Phospholipid biosynthesis</keyword>
<evidence type="ECO:0000256" key="11">
    <source>
        <dbReference type="ARBA" id="ARBA00023136"/>
    </source>
</evidence>
<keyword evidence="7 16" id="KW-0808">Transferase</keyword>
<dbReference type="PIRSF" id="PIRSF000847">
    <property type="entry name" value="Phos_ph_gly_syn"/>
    <property type="match status" value="1"/>
</dbReference>
<dbReference type="EMBL" id="ARXR01000013">
    <property type="protein sequence ID" value="MBF5053238.1"/>
    <property type="molecule type" value="Genomic_DNA"/>
</dbReference>
<evidence type="ECO:0000256" key="12">
    <source>
        <dbReference type="ARBA" id="ARBA00023209"/>
    </source>
</evidence>
<reference evidence="18 19" key="1">
    <citation type="submission" date="2012-09" db="EMBL/GenBank/DDBJ databases">
        <title>Genome Sequence of alkane-degrading Bacterium Alcanivorax venustensis ISO4.</title>
        <authorList>
            <person name="Lai Q."/>
            <person name="Shao Z."/>
        </authorList>
    </citation>
    <scope>NUCLEOTIDE SEQUENCE [LARGE SCALE GENOMIC DNA]</scope>
    <source>
        <strain evidence="18 19">ISO4</strain>
    </source>
</reference>
<keyword evidence="19" id="KW-1185">Reference proteome</keyword>